<protein>
    <recommendedName>
        <fullName evidence="3">HMG box domain-containing protein</fullName>
    </recommendedName>
</protein>
<dbReference type="RefSeq" id="XP_002296930.1">
    <property type="nucleotide sequence ID" value="XM_002296894.1"/>
</dbReference>
<dbReference type="InterPro" id="IPR036910">
    <property type="entry name" value="HMG_box_dom_sf"/>
</dbReference>
<sequence>MTKSYASADRPLNSYNLFFILERMLFLQSNGIDSTVAKSSKMTVVEQRTTPSSSSSSKTVNFEDYCDLTSIFPPMPSKYQAIHLPVDWFMHGKSKKKTRDHSRSHGIIAFKDMAKMIANNWKNVDKEVLQFVTEVARVIKERRDEYIMAKLLRSYQPDADDCVVDDKEFPTAMLCQVIQKQDDLMSMTSLGSAVGAFFVQEVDTPNDEIIAMWRG</sequence>
<dbReference type="InParanoid" id="B8LD68"/>
<gene>
    <name evidence="1" type="ORF">THAPSDRAFT_11144</name>
</gene>
<dbReference type="Proteomes" id="UP000001449">
    <property type="component" value="Unassembled WGS sequence"/>
</dbReference>
<dbReference type="KEGG" id="tps:THAPSDRAFT_11144"/>
<organism evidence="1 2">
    <name type="scientific">Thalassiosira pseudonana</name>
    <name type="common">Marine diatom</name>
    <name type="synonym">Cyclotella nana</name>
    <dbReference type="NCBI Taxonomy" id="35128"/>
    <lineage>
        <taxon>Eukaryota</taxon>
        <taxon>Sar</taxon>
        <taxon>Stramenopiles</taxon>
        <taxon>Ochrophyta</taxon>
        <taxon>Bacillariophyta</taxon>
        <taxon>Coscinodiscophyceae</taxon>
        <taxon>Thalassiosirophycidae</taxon>
        <taxon>Thalassiosirales</taxon>
        <taxon>Thalassiosiraceae</taxon>
        <taxon>Thalassiosira</taxon>
    </lineage>
</organism>
<dbReference type="GeneID" id="7449904"/>
<dbReference type="EMBL" id="DS999419">
    <property type="protein sequence ID" value="EED86658.1"/>
    <property type="molecule type" value="Genomic_DNA"/>
</dbReference>
<evidence type="ECO:0008006" key="3">
    <source>
        <dbReference type="Google" id="ProtNLM"/>
    </source>
</evidence>
<evidence type="ECO:0000313" key="1">
    <source>
        <dbReference type="EMBL" id="EED86658.1"/>
    </source>
</evidence>
<reference evidence="1 2" key="2">
    <citation type="journal article" date="2008" name="Nature">
        <title>The Phaeodactylum genome reveals the evolutionary history of diatom genomes.</title>
        <authorList>
            <person name="Bowler C."/>
            <person name="Allen A.E."/>
            <person name="Badger J.H."/>
            <person name="Grimwood J."/>
            <person name="Jabbari K."/>
            <person name="Kuo A."/>
            <person name="Maheswari U."/>
            <person name="Martens C."/>
            <person name="Maumus F."/>
            <person name="Otillar R.P."/>
            <person name="Rayko E."/>
            <person name="Salamov A."/>
            <person name="Vandepoele K."/>
            <person name="Beszteri B."/>
            <person name="Gruber A."/>
            <person name="Heijde M."/>
            <person name="Katinka M."/>
            <person name="Mock T."/>
            <person name="Valentin K."/>
            <person name="Verret F."/>
            <person name="Berges J.A."/>
            <person name="Brownlee C."/>
            <person name="Cadoret J.P."/>
            <person name="Chiovitti A."/>
            <person name="Choi C.J."/>
            <person name="Coesel S."/>
            <person name="De Martino A."/>
            <person name="Detter J.C."/>
            <person name="Durkin C."/>
            <person name="Falciatore A."/>
            <person name="Fournet J."/>
            <person name="Haruta M."/>
            <person name="Huysman M.J."/>
            <person name="Jenkins B.D."/>
            <person name="Jiroutova K."/>
            <person name="Jorgensen R.E."/>
            <person name="Joubert Y."/>
            <person name="Kaplan A."/>
            <person name="Kroger N."/>
            <person name="Kroth P.G."/>
            <person name="La Roche J."/>
            <person name="Lindquist E."/>
            <person name="Lommer M."/>
            <person name="Martin-Jezequel V."/>
            <person name="Lopez P.J."/>
            <person name="Lucas S."/>
            <person name="Mangogna M."/>
            <person name="McGinnis K."/>
            <person name="Medlin L.K."/>
            <person name="Montsant A."/>
            <person name="Oudot-Le Secq M.P."/>
            <person name="Napoli C."/>
            <person name="Obornik M."/>
            <person name="Parker M.S."/>
            <person name="Petit J.L."/>
            <person name="Porcel B.M."/>
            <person name="Poulsen N."/>
            <person name="Robison M."/>
            <person name="Rychlewski L."/>
            <person name="Rynearson T.A."/>
            <person name="Schmutz J."/>
            <person name="Shapiro H."/>
            <person name="Siaut M."/>
            <person name="Stanley M."/>
            <person name="Sussman M.R."/>
            <person name="Taylor A.R."/>
            <person name="Vardi A."/>
            <person name="von Dassow P."/>
            <person name="Vyverman W."/>
            <person name="Willis A."/>
            <person name="Wyrwicz L.S."/>
            <person name="Rokhsar D.S."/>
            <person name="Weissenbach J."/>
            <person name="Armbrust E.V."/>
            <person name="Green B.R."/>
            <person name="Van de Peer Y."/>
            <person name="Grigoriev I.V."/>
        </authorList>
    </citation>
    <scope>NUCLEOTIDE SEQUENCE [LARGE SCALE GENOMIC DNA]</scope>
    <source>
        <strain evidence="1 2">CCMP1335</strain>
    </source>
</reference>
<dbReference type="PaxDb" id="35128-Thaps11144"/>
<keyword evidence="2" id="KW-1185">Reference proteome</keyword>
<dbReference type="AlphaFoldDB" id="B8LD68"/>
<reference evidence="1 2" key="1">
    <citation type="journal article" date="2004" name="Science">
        <title>The genome of the diatom Thalassiosira pseudonana: ecology, evolution, and metabolism.</title>
        <authorList>
            <person name="Armbrust E.V."/>
            <person name="Berges J.A."/>
            <person name="Bowler C."/>
            <person name="Green B.R."/>
            <person name="Martinez D."/>
            <person name="Putnam N.H."/>
            <person name="Zhou S."/>
            <person name="Allen A.E."/>
            <person name="Apt K.E."/>
            <person name="Bechner M."/>
            <person name="Brzezinski M.A."/>
            <person name="Chaal B.K."/>
            <person name="Chiovitti A."/>
            <person name="Davis A.K."/>
            <person name="Demarest M.S."/>
            <person name="Detter J.C."/>
            <person name="Glavina T."/>
            <person name="Goodstein D."/>
            <person name="Hadi M.Z."/>
            <person name="Hellsten U."/>
            <person name="Hildebrand M."/>
            <person name="Jenkins B.D."/>
            <person name="Jurka J."/>
            <person name="Kapitonov V.V."/>
            <person name="Kroger N."/>
            <person name="Lau W.W."/>
            <person name="Lane T.W."/>
            <person name="Larimer F.W."/>
            <person name="Lippmeier J.C."/>
            <person name="Lucas S."/>
            <person name="Medina M."/>
            <person name="Montsant A."/>
            <person name="Obornik M."/>
            <person name="Parker M.S."/>
            <person name="Palenik B."/>
            <person name="Pazour G.J."/>
            <person name="Richardson P.M."/>
            <person name="Rynearson T.A."/>
            <person name="Saito M.A."/>
            <person name="Schwartz D.C."/>
            <person name="Thamatrakoln K."/>
            <person name="Valentin K."/>
            <person name="Vardi A."/>
            <person name="Wilkerson F.P."/>
            <person name="Rokhsar D.S."/>
        </authorList>
    </citation>
    <scope>NUCLEOTIDE SEQUENCE [LARGE SCALE GENOMIC DNA]</scope>
    <source>
        <strain evidence="1 2">CCMP1335</strain>
    </source>
</reference>
<name>B8LD68_THAPS</name>
<evidence type="ECO:0000313" key="2">
    <source>
        <dbReference type="Proteomes" id="UP000001449"/>
    </source>
</evidence>
<proteinExistence type="predicted"/>
<accession>B8LD68</accession>
<dbReference type="Gene3D" id="1.10.30.10">
    <property type="entry name" value="High mobility group box domain"/>
    <property type="match status" value="1"/>
</dbReference>
<dbReference type="HOGENOM" id="CLU_095898_0_0_1"/>